<comment type="caution">
    <text evidence="3">The sequence shown here is derived from an EMBL/GenBank/DDBJ whole genome shotgun (WGS) entry which is preliminary data.</text>
</comment>
<dbReference type="AlphaFoldDB" id="A0A7C4L312"/>
<dbReference type="EMBL" id="DSXR01000115">
    <property type="protein sequence ID" value="HGS88161.1"/>
    <property type="molecule type" value="Genomic_DNA"/>
</dbReference>
<evidence type="ECO:0000313" key="3">
    <source>
        <dbReference type="EMBL" id="HGS88161.1"/>
    </source>
</evidence>
<dbReference type="InterPro" id="IPR011989">
    <property type="entry name" value="ARM-like"/>
</dbReference>
<proteinExistence type="predicted"/>
<feature type="region of interest" description="Disordered" evidence="1">
    <location>
        <begin position="1"/>
        <end position="23"/>
    </location>
</feature>
<dbReference type="SUPFAM" id="SSF48371">
    <property type="entry name" value="ARM repeat"/>
    <property type="match status" value="1"/>
</dbReference>
<gene>
    <name evidence="3" type="ORF">ENT17_11175</name>
</gene>
<dbReference type="Gene3D" id="1.25.10.10">
    <property type="entry name" value="Leucine-rich Repeat Variant"/>
    <property type="match status" value="1"/>
</dbReference>
<evidence type="ECO:0000256" key="1">
    <source>
        <dbReference type="SAM" id="MobiDB-lite"/>
    </source>
</evidence>
<keyword evidence="2" id="KW-1133">Transmembrane helix</keyword>
<evidence type="ECO:0000256" key="2">
    <source>
        <dbReference type="SAM" id="Phobius"/>
    </source>
</evidence>
<keyword evidence="2" id="KW-0812">Transmembrane</keyword>
<protein>
    <submittedName>
        <fullName evidence="3">HEAT repeat domain-containing protein</fullName>
    </submittedName>
</protein>
<name>A0A7C4L312_9CHLR</name>
<feature type="region of interest" description="Disordered" evidence="1">
    <location>
        <begin position="109"/>
        <end position="135"/>
    </location>
</feature>
<feature type="compositionally biased region" description="Polar residues" evidence="1">
    <location>
        <begin position="121"/>
        <end position="135"/>
    </location>
</feature>
<reference evidence="3" key="1">
    <citation type="journal article" date="2020" name="mSystems">
        <title>Genome- and Community-Level Interaction Insights into Carbon Utilization and Element Cycling Functions of Hydrothermarchaeota in Hydrothermal Sediment.</title>
        <authorList>
            <person name="Zhou Z."/>
            <person name="Liu Y."/>
            <person name="Xu W."/>
            <person name="Pan J."/>
            <person name="Luo Z.H."/>
            <person name="Li M."/>
        </authorList>
    </citation>
    <scope>NUCLEOTIDE SEQUENCE [LARGE SCALE GENOMIC DNA]</scope>
    <source>
        <strain evidence="3">SpSt-556</strain>
    </source>
</reference>
<dbReference type="InterPro" id="IPR016024">
    <property type="entry name" value="ARM-type_fold"/>
</dbReference>
<feature type="transmembrane region" description="Helical" evidence="2">
    <location>
        <begin position="149"/>
        <end position="168"/>
    </location>
</feature>
<organism evidence="3">
    <name type="scientific">Bellilinea caldifistulae</name>
    <dbReference type="NCBI Taxonomy" id="360411"/>
    <lineage>
        <taxon>Bacteria</taxon>
        <taxon>Bacillati</taxon>
        <taxon>Chloroflexota</taxon>
        <taxon>Anaerolineae</taxon>
        <taxon>Anaerolineales</taxon>
        <taxon>Anaerolineaceae</taxon>
        <taxon>Bellilinea</taxon>
    </lineage>
</organism>
<keyword evidence="2" id="KW-0472">Membrane</keyword>
<accession>A0A7C4L312</accession>
<dbReference type="Pfam" id="PF13646">
    <property type="entry name" value="HEAT_2"/>
    <property type="match status" value="1"/>
</dbReference>
<sequence>MLGYNYSMDDFLSETTPSPERGLTAEERRTLDGLLFILNHEPSLNLRLKAVRALSRFKEMSALRTLAEIALYEEDEPVRRAAYQELDNLFGEGSEAFIESIRLEIEGEEDDEEENELFPLSSVNTSQSSPQNMSDYSFPPVMREEGTPLWLWAALALFILGGIVLFVLR</sequence>